<reference evidence="8" key="1">
    <citation type="submission" date="2017-09" db="EMBL/GenBank/DDBJ databases">
        <title>Metaegenomics of thermophilic ammonia-oxidizing enrichment culture.</title>
        <authorList>
            <person name="Kato S."/>
            <person name="Suzuki K."/>
        </authorList>
    </citation>
    <scope>NUCLEOTIDE SEQUENCE [LARGE SCALE GENOMIC DNA]</scope>
</reference>
<dbReference type="InterPro" id="IPR036522">
    <property type="entry name" value="MoaC_sf"/>
</dbReference>
<dbReference type="SUPFAM" id="SSF55040">
    <property type="entry name" value="Molybdenum cofactor biosynthesis protein C, MoaC"/>
    <property type="match status" value="1"/>
</dbReference>
<dbReference type="EC" id="4.6.1.17" evidence="3"/>
<keyword evidence="5 7" id="KW-0456">Lyase</keyword>
<dbReference type="GO" id="GO:0061799">
    <property type="term" value="F:cyclic pyranopterin monophosphate synthase activity"/>
    <property type="evidence" value="ECO:0007669"/>
    <property type="project" value="UniProtKB-EC"/>
</dbReference>
<dbReference type="UniPathway" id="UPA00344"/>
<comment type="pathway">
    <text evidence="2">Cofactor biosynthesis; molybdopterin biosynthesis.</text>
</comment>
<feature type="domain" description="Molybdopterin cofactor biosynthesis C (MoaC)" evidence="6">
    <location>
        <begin position="3"/>
        <end position="138"/>
    </location>
</feature>
<evidence type="ECO:0000259" key="6">
    <source>
        <dbReference type="Pfam" id="PF01967"/>
    </source>
</evidence>
<dbReference type="Pfam" id="PF01967">
    <property type="entry name" value="MoaC"/>
    <property type="match status" value="1"/>
</dbReference>
<name>A0A2H5X918_9BACT</name>
<dbReference type="Gene3D" id="3.30.70.640">
    <property type="entry name" value="Molybdopterin cofactor biosynthesis C (MoaC) domain"/>
    <property type="match status" value="1"/>
</dbReference>
<evidence type="ECO:0000313" key="7">
    <source>
        <dbReference type="EMBL" id="GBC97690.1"/>
    </source>
</evidence>
<evidence type="ECO:0000256" key="3">
    <source>
        <dbReference type="ARBA" id="ARBA00012575"/>
    </source>
</evidence>
<dbReference type="InterPro" id="IPR047594">
    <property type="entry name" value="MoaC_bact/euk"/>
</dbReference>
<sequence length="150" mass="16120">MQMVDVSGKPVTERSATASVTLRMRPQTARHIADGTVPKGDVLAAAQIAAYLAIKRTPDLLPLCHPIPLSGAEVRFDLRPDDGTLRIEVTVRCTAQTGAEMEALTGAAVAALTVYDMCKGLEPGIVIERLQLEQKSGGKSGEWRRPVQSR</sequence>
<dbReference type="InterPro" id="IPR002820">
    <property type="entry name" value="Mopterin_CF_biosynth-C_dom"/>
</dbReference>
<evidence type="ECO:0000256" key="2">
    <source>
        <dbReference type="ARBA" id="ARBA00005046"/>
    </source>
</evidence>
<dbReference type="InterPro" id="IPR023045">
    <property type="entry name" value="MoaC"/>
</dbReference>
<protein>
    <recommendedName>
        <fullName evidence="3">cyclic pyranopterin monophosphate synthase</fullName>
        <ecNumber evidence="3">4.6.1.17</ecNumber>
    </recommendedName>
</protein>
<evidence type="ECO:0000256" key="4">
    <source>
        <dbReference type="ARBA" id="ARBA00023150"/>
    </source>
</evidence>
<evidence type="ECO:0000256" key="1">
    <source>
        <dbReference type="ARBA" id="ARBA00001637"/>
    </source>
</evidence>
<dbReference type="GO" id="GO:0006777">
    <property type="term" value="P:Mo-molybdopterin cofactor biosynthetic process"/>
    <property type="evidence" value="ECO:0007669"/>
    <property type="project" value="UniProtKB-KW"/>
</dbReference>
<accession>A0A2H5X918</accession>
<dbReference type="AlphaFoldDB" id="A0A2H5X918"/>
<comment type="caution">
    <text evidence="7">The sequence shown here is derived from an EMBL/GenBank/DDBJ whole genome shotgun (WGS) entry which is preliminary data.</text>
</comment>
<gene>
    <name evidence="7" type="primary">moaC</name>
    <name evidence="7" type="ORF">HRbin17_00179</name>
</gene>
<dbReference type="NCBIfam" id="TIGR00581">
    <property type="entry name" value="moaC"/>
    <property type="match status" value="1"/>
</dbReference>
<dbReference type="EMBL" id="BEHT01000002">
    <property type="protein sequence ID" value="GBC97690.1"/>
    <property type="molecule type" value="Genomic_DNA"/>
</dbReference>
<dbReference type="CDD" id="cd01420">
    <property type="entry name" value="MoaC_PE"/>
    <property type="match status" value="1"/>
</dbReference>
<keyword evidence="4" id="KW-0501">Molybdenum cofactor biosynthesis</keyword>
<proteinExistence type="predicted"/>
<evidence type="ECO:0000256" key="5">
    <source>
        <dbReference type="ARBA" id="ARBA00023239"/>
    </source>
</evidence>
<comment type="catalytic activity">
    <reaction evidence="1">
        <text>(8S)-3',8-cyclo-7,8-dihydroguanosine 5'-triphosphate = cyclic pyranopterin phosphate + diphosphate</text>
        <dbReference type="Rhea" id="RHEA:49580"/>
        <dbReference type="ChEBI" id="CHEBI:33019"/>
        <dbReference type="ChEBI" id="CHEBI:59648"/>
        <dbReference type="ChEBI" id="CHEBI:131766"/>
        <dbReference type="EC" id="4.6.1.17"/>
    </reaction>
</comment>
<evidence type="ECO:0000313" key="8">
    <source>
        <dbReference type="Proteomes" id="UP000236173"/>
    </source>
</evidence>
<dbReference type="NCBIfam" id="NF006870">
    <property type="entry name" value="PRK09364.1"/>
    <property type="match status" value="1"/>
</dbReference>
<organism evidence="7 8">
    <name type="scientific">Candidatus Fervidibacter japonicus</name>
    <dbReference type="NCBI Taxonomy" id="2035412"/>
    <lineage>
        <taxon>Bacteria</taxon>
        <taxon>Candidatus Fervidibacterota</taxon>
        <taxon>Candidatus Fervidibacter</taxon>
    </lineage>
</organism>
<dbReference type="Proteomes" id="UP000236173">
    <property type="component" value="Unassembled WGS sequence"/>
</dbReference>